<evidence type="ECO:0000313" key="2">
    <source>
        <dbReference type="EMBL" id="EPG74440.1"/>
    </source>
</evidence>
<sequence length="40" mass="4445">MDLYEKGKGSVLNKKGRGKSGLSSKFIREKLFSEPLHHAA</sequence>
<dbReference type="AlphaFoldDB" id="S3VD75"/>
<gene>
    <name evidence="2" type="ORF">LEP1GSC058_3487</name>
</gene>
<evidence type="ECO:0000313" key="3">
    <source>
        <dbReference type="Proteomes" id="UP000014540"/>
    </source>
</evidence>
<name>S3VD75_9LEPT</name>
<dbReference type="Proteomes" id="UP000014540">
    <property type="component" value="Unassembled WGS sequence"/>
</dbReference>
<proteinExistence type="predicted"/>
<protein>
    <submittedName>
        <fullName evidence="2">Uncharacterized protein</fullName>
    </submittedName>
</protein>
<feature type="region of interest" description="Disordered" evidence="1">
    <location>
        <begin position="1"/>
        <end position="20"/>
    </location>
</feature>
<comment type="caution">
    <text evidence="2">The sequence shown here is derived from an EMBL/GenBank/DDBJ whole genome shotgun (WGS) entry which is preliminary data.</text>
</comment>
<accession>S3VD75</accession>
<dbReference type="EMBL" id="AKWZ02000010">
    <property type="protein sequence ID" value="EPG74440.1"/>
    <property type="molecule type" value="Genomic_DNA"/>
</dbReference>
<evidence type="ECO:0000256" key="1">
    <source>
        <dbReference type="SAM" id="MobiDB-lite"/>
    </source>
</evidence>
<organism evidence="2 3">
    <name type="scientific">Leptospira fainei serovar Hurstbridge str. BUT 6</name>
    <dbReference type="NCBI Taxonomy" id="1193011"/>
    <lineage>
        <taxon>Bacteria</taxon>
        <taxon>Pseudomonadati</taxon>
        <taxon>Spirochaetota</taxon>
        <taxon>Spirochaetia</taxon>
        <taxon>Leptospirales</taxon>
        <taxon>Leptospiraceae</taxon>
        <taxon>Leptospira</taxon>
    </lineage>
</organism>
<keyword evidence="3" id="KW-1185">Reference proteome</keyword>
<reference evidence="2" key="1">
    <citation type="submission" date="2013-04" db="EMBL/GenBank/DDBJ databases">
        <authorList>
            <person name="Harkins D.M."/>
            <person name="Durkin A.S."/>
            <person name="Selengut J.D."/>
            <person name="Sanka R."/>
            <person name="DePew J."/>
            <person name="Purushe J."/>
            <person name="Ahmed A."/>
            <person name="van der Linden H."/>
            <person name="Goris M.G.A."/>
            <person name="Hartskeerl R.A."/>
            <person name="Vinetz J.M."/>
            <person name="Sutton G.G."/>
            <person name="Nelson W.C."/>
            <person name="Fouts D.E."/>
        </authorList>
    </citation>
    <scope>NUCLEOTIDE SEQUENCE [LARGE SCALE GENOMIC DNA]</scope>
    <source>
        <strain evidence="2">BUT 6</strain>
    </source>
</reference>